<dbReference type="OrthoDB" id="8740261at2"/>
<keyword evidence="2" id="KW-1003">Cell membrane</keyword>
<keyword evidence="3 6" id="KW-0812">Transmembrane</keyword>
<protein>
    <submittedName>
        <fullName evidence="9">Putative ABC transport system permease protein</fullName>
    </submittedName>
</protein>
<feature type="transmembrane region" description="Helical" evidence="6">
    <location>
        <begin position="377"/>
        <end position="410"/>
    </location>
</feature>
<gene>
    <name evidence="9" type="ORF">LX77_02949</name>
</gene>
<keyword evidence="5 6" id="KW-0472">Membrane</keyword>
<organism evidence="9 10">
    <name type="scientific">Gelidibacter algens</name>
    <dbReference type="NCBI Taxonomy" id="49280"/>
    <lineage>
        <taxon>Bacteria</taxon>
        <taxon>Pseudomonadati</taxon>
        <taxon>Bacteroidota</taxon>
        <taxon>Flavobacteriia</taxon>
        <taxon>Flavobacteriales</taxon>
        <taxon>Flavobacteriaceae</taxon>
        <taxon>Gelidibacter</taxon>
    </lineage>
</organism>
<keyword evidence="10" id="KW-1185">Reference proteome</keyword>
<feature type="transmembrane region" description="Helical" evidence="6">
    <location>
        <begin position="679"/>
        <end position="700"/>
    </location>
</feature>
<reference evidence="9 10" key="1">
    <citation type="submission" date="2018-06" db="EMBL/GenBank/DDBJ databases">
        <title>Genomic Encyclopedia of Archaeal and Bacterial Type Strains, Phase II (KMG-II): from individual species to whole genera.</title>
        <authorList>
            <person name="Goeker M."/>
        </authorList>
    </citation>
    <scope>NUCLEOTIDE SEQUENCE [LARGE SCALE GENOMIC DNA]</scope>
    <source>
        <strain evidence="9 10">DSM 12408</strain>
    </source>
</reference>
<name>A0A1A7R614_9FLAO</name>
<dbReference type="Proteomes" id="UP000248987">
    <property type="component" value="Unassembled WGS sequence"/>
</dbReference>
<dbReference type="RefSeq" id="WP_066429875.1">
    <property type="nucleotide sequence ID" value="NZ_LZRN01000001.1"/>
</dbReference>
<dbReference type="InterPro" id="IPR050250">
    <property type="entry name" value="Macrolide_Exporter_MacB"/>
</dbReference>
<evidence type="ECO:0000256" key="3">
    <source>
        <dbReference type="ARBA" id="ARBA00022692"/>
    </source>
</evidence>
<evidence type="ECO:0000256" key="6">
    <source>
        <dbReference type="SAM" id="Phobius"/>
    </source>
</evidence>
<feature type="domain" description="MacB-like periplasmic core" evidence="8">
    <location>
        <begin position="20"/>
        <end position="239"/>
    </location>
</feature>
<evidence type="ECO:0000256" key="2">
    <source>
        <dbReference type="ARBA" id="ARBA00022475"/>
    </source>
</evidence>
<feature type="transmembrane region" description="Helical" evidence="6">
    <location>
        <begin position="333"/>
        <end position="357"/>
    </location>
</feature>
<evidence type="ECO:0000313" key="9">
    <source>
        <dbReference type="EMBL" id="RAJ20955.1"/>
    </source>
</evidence>
<evidence type="ECO:0000259" key="7">
    <source>
        <dbReference type="Pfam" id="PF02687"/>
    </source>
</evidence>
<dbReference type="InterPro" id="IPR025857">
    <property type="entry name" value="MacB_PCD"/>
</dbReference>
<evidence type="ECO:0000313" key="10">
    <source>
        <dbReference type="Proteomes" id="UP000248987"/>
    </source>
</evidence>
<feature type="domain" description="ABC3 transporter permease C-terminal" evidence="7">
    <location>
        <begin position="289"/>
        <end position="404"/>
    </location>
</feature>
<feature type="transmembrane region" description="Helical" evidence="6">
    <location>
        <begin position="287"/>
        <end position="305"/>
    </location>
</feature>
<dbReference type="PANTHER" id="PTHR30572:SF18">
    <property type="entry name" value="ABC-TYPE MACROLIDE FAMILY EXPORT SYSTEM PERMEASE COMPONENT 2"/>
    <property type="match status" value="1"/>
</dbReference>
<sequence>MIRNYIKIAWRNILANKLFTLLNIAGLAIGVCVCIILFSFVNKELSYDKMYSNSENIYRVNMETSEDYDFETWATMPNAVGPAMLKDIPQVKKMTRLIKDDFGATASLKIGEKNFTENGLYLADSTIFEMFDFKFISGTHESAFSKPKSIVISKSTKVRLFGEQDAMNQFITVNNRDTLQVAGVYADLPKNSVMDFNMVYNIMDSWMGTNVYWSNASYETYVQLQPNVNSAEVEKQASKLIDKYVDKEGQYFTKFFLQPLPKIHLYSADIREGYSTKLGNITTIKSLLFLSLLVLLIACINYMNLATANSQKRAKGIGINKVLGANRNQMLSLFYVETGIMVFLSIIIGYAVSFLALPLFKSITGNELGYSDLLATPILVGILLTWGVVTLVAGSYPAISMSGISPLVLVNKSKKKGSASEFVRKGLVVFQFAASIILIIAVTIILQQMAFIKNKNLGYDPNGIIAVSVKSAETEQQVASLIKSLERQVNVESVSAVQAMPGTNESGRSVYKLATDNTGLPIASCRTDGNIVNTLKLKVIAGNELPVTIAEGDSIIYTLVNEKVVSYLNYKTPEEAVGKIIHTELGSRALITGVVENFNFNSFKEDIGGYMYYKAISAPEGIRTLLVRYNSQNLSQFIGQLQQTFNETLPNTAFDYQFVDRHVAQLYASEEKTASTVTIFSGLAIFIACLGLFGLAAFTAEQRKKEIGVRKVLGATVTGITRLLSKDFLKLVLIAFVVAAPVAYWLMQKWLLDFAYRTEINWWVFVFAGLAAVLIALITVSFQAIKAAIANPVKSLRTE</sequence>
<dbReference type="Pfam" id="PF02687">
    <property type="entry name" value="FtsX"/>
    <property type="match status" value="2"/>
</dbReference>
<evidence type="ECO:0000256" key="1">
    <source>
        <dbReference type="ARBA" id="ARBA00004651"/>
    </source>
</evidence>
<keyword evidence="4 6" id="KW-1133">Transmembrane helix</keyword>
<feature type="domain" description="ABC3 transporter permease C-terminal" evidence="7">
    <location>
        <begin position="679"/>
        <end position="792"/>
    </location>
</feature>
<accession>A0A1A7R614</accession>
<feature type="transmembrane region" description="Helical" evidence="6">
    <location>
        <begin position="422"/>
        <end position="446"/>
    </location>
</feature>
<dbReference type="GO" id="GO:0005886">
    <property type="term" value="C:plasma membrane"/>
    <property type="evidence" value="ECO:0007669"/>
    <property type="project" value="UniProtKB-SubCell"/>
</dbReference>
<proteinExistence type="predicted"/>
<evidence type="ECO:0000256" key="4">
    <source>
        <dbReference type="ARBA" id="ARBA00022989"/>
    </source>
</evidence>
<evidence type="ECO:0000259" key="8">
    <source>
        <dbReference type="Pfam" id="PF12704"/>
    </source>
</evidence>
<dbReference type="AlphaFoldDB" id="A0A1A7R614"/>
<dbReference type="GO" id="GO:0022857">
    <property type="term" value="F:transmembrane transporter activity"/>
    <property type="evidence" value="ECO:0007669"/>
    <property type="project" value="TreeGrafter"/>
</dbReference>
<evidence type="ECO:0000256" key="5">
    <source>
        <dbReference type="ARBA" id="ARBA00023136"/>
    </source>
</evidence>
<feature type="transmembrane region" description="Helical" evidence="6">
    <location>
        <begin position="728"/>
        <end position="747"/>
    </location>
</feature>
<comment type="caution">
    <text evidence="9">The sequence shown here is derived from an EMBL/GenBank/DDBJ whole genome shotgun (WGS) entry which is preliminary data.</text>
</comment>
<feature type="transmembrane region" description="Helical" evidence="6">
    <location>
        <begin position="21"/>
        <end position="41"/>
    </location>
</feature>
<comment type="subcellular location">
    <subcellularLocation>
        <location evidence="1">Cell membrane</location>
        <topology evidence="1">Multi-pass membrane protein</topology>
    </subcellularLocation>
</comment>
<dbReference type="PANTHER" id="PTHR30572">
    <property type="entry name" value="MEMBRANE COMPONENT OF TRANSPORTER-RELATED"/>
    <property type="match status" value="1"/>
</dbReference>
<dbReference type="EMBL" id="QLLQ01000013">
    <property type="protein sequence ID" value="RAJ20955.1"/>
    <property type="molecule type" value="Genomic_DNA"/>
</dbReference>
<dbReference type="InterPro" id="IPR003838">
    <property type="entry name" value="ABC3_permease_C"/>
</dbReference>
<feature type="transmembrane region" description="Helical" evidence="6">
    <location>
        <begin position="762"/>
        <end position="785"/>
    </location>
</feature>
<dbReference type="STRING" id="49280.A9996_00905"/>
<dbReference type="Pfam" id="PF12704">
    <property type="entry name" value="MacB_PCD"/>
    <property type="match status" value="1"/>
</dbReference>